<reference evidence="4" key="1">
    <citation type="submission" date="2024-06" db="EMBL/GenBank/DDBJ databases">
        <authorList>
            <person name="Ryan C."/>
        </authorList>
    </citation>
    <scope>NUCLEOTIDE SEQUENCE [LARGE SCALE GENOMIC DNA]</scope>
</reference>
<accession>A0ABC9AR44</accession>
<dbReference type="AlphaFoldDB" id="A0ABC9AR44"/>
<reference evidence="3 4" key="2">
    <citation type="submission" date="2024-10" db="EMBL/GenBank/DDBJ databases">
        <authorList>
            <person name="Ryan C."/>
        </authorList>
    </citation>
    <scope>NUCLEOTIDE SEQUENCE [LARGE SCALE GENOMIC DNA]</scope>
</reference>
<evidence type="ECO:0000313" key="3">
    <source>
        <dbReference type="EMBL" id="CAL4982687.1"/>
    </source>
</evidence>
<dbReference type="InterPro" id="IPR003614">
    <property type="entry name" value="Knottins"/>
</dbReference>
<dbReference type="EMBL" id="OZ075132">
    <property type="protein sequence ID" value="CAL4982687.1"/>
    <property type="molecule type" value="Genomic_DNA"/>
</dbReference>
<dbReference type="Gene3D" id="3.30.30.10">
    <property type="entry name" value="Knottin, scorpion toxin-like"/>
    <property type="match status" value="1"/>
</dbReference>
<proteinExistence type="predicted"/>
<feature type="signal peptide" evidence="1">
    <location>
        <begin position="1"/>
        <end position="33"/>
    </location>
</feature>
<evidence type="ECO:0000256" key="1">
    <source>
        <dbReference type="SAM" id="SignalP"/>
    </source>
</evidence>
<dbReference type="InterPro" id="IPR036574">
    <property type="entry name" value="Scorpion_toxin-like_sf"/>
</dbReference>
<dbReference type="Pfam" id="PF00304">
    <property type="entry name" value="Gamma-thionin"/>
    <property type="match status" value="1"/>
</dbReference>
<feature type="domain" description="Knottins-like" evidence="2">
    <location>
        <begin position="39"/>
        <end position="88"/>
    </location>
</feature>
<feature type="chain" id="PRO_5044752727" description="Knottins-like domain-containing protein" evidence="1">
    <location>
        <begin position="34"/>
        <end position="91"/>
    </location>
</feature>
<gene>
    <name evidence="3" type="ORF">URODEC1_LOCUS56734</name>
</gene>
<protein>
    <recommendedName>
        <fullName evidence="2">Knottins-like domain-containing protein</fullName>
    </recommendedName>
</protein>
<keyword evidence="1" id="KW-0732">Signal</keyword>
<dbReference type="CDD" id="cd00107">
    <property type="entry name" value="Knot1"/>
    <property type="match status" value="1"/>
</dbReference>
<keyword evidence="4" id="KW-1185">Reference proteome</keyword>
<dbReference type="Proteomes" id="UP001497457">
    <property type="component" value="Chromosome 22rd"/>
</dbReference>
<sequence>MAAASPRKNNVSAAAVVVLLVIAAAEMVPVALSEDGCSCRHLSSDYYGVCLNSNGCDQTCKSESGGGSKNYRGSCDDFPPRCYCYSQCASP</sequence>
<organism evidence="3 4">
    <name type="scientific">Urochloa decumbens</name>
    <dbReference type="NCBI Taxonomy" id="240449"/>
    <lineage>
        <taxon>Eukaryota</taxon>
        <taxon>Viridiplantae</taxon>
        <taxon>Streptophyta</taxon>
        <taxon>Embryophyta</taxon>
        <taxon>Tracheophyta</taxon>
        <taxon>Spermatophyta</taxon>
        <taxon>Magnoliopsida</taxon>
        <taxon>Liliopsida</taxon>
        <taxon>Poales</taxon>
        <taxon>Poaceae</taxon>
        <taxon>PACMAD clade</taxon>
        <taxon>Panicoideae</taxon>
        <taxon>Panicodae</taxon>
        <taxon>Paniceae</taxon>
        <taxon>Melinidinae</taxon>
        <taxon>Urochloa</taxon>
    </lineage>
</organism>
<evidence type="ECO:0000259" key="2">
    <source>
        <dbReference type="Pfam" id="PF00304"/>
    </source>
</evidence>
<name>A0ABC9AR44_9POAL</name>
<dbReference type="SUPFAM" id="SSF57095">
    <property type="entry name" value="Scorpion toxin-like"/>
    <property type="match status" value="1"/>
</dbReference>
<evidence type="ECO:0000313" key="4">
    <source>
        <dbReference type="Proteomes" id="UP001497457"/>
    </source>
</evidence>